<keyword evidence="6 7" id="KW-0627">Porphyrin biosynthesis</keyword>
<feature type="binding site" evidence="7">
    <location>
        <position position="168"/>
    </location>
    <ligand>
        <name>substrate</name>
    </ligand>
</feature>
<dbReference type="EMBL" id="BAAAGX010000012">
    <property type="protein sequence ID" value="GAA0243862.1"/>
    <property type="molecule type" value="Genomic_DNA"/>
</dbReference>
<comment type="pathway">
    <text evidence="1 7 8">Porphyrin-containing compound metabolism; protoporphyrin-IX biosynthesis; coproporphyrinogen-III from 5-aminolevulinate: step 4/4.</text>
</comment>
<dbReference type="Pfam" id="PF01208">
    <property type="entry name" value="URO-D"/>
    <property type="match status" value="1"/>
</dbReference>
<proteinExistence type="inferred from homology"/>
<accession>A0ABP3DV85</accession>
<evidence type="ECO:0000256" key="8">
    <source>
        <dbReference type="RuleBase" id="RU000554"/>
    </source>
</evidence>
<comment type="caution">
    <text evidence="7">Lacks conserved residue(s) required for the propagation of feature annotation.</text>
</comment>
<evidence type="ECO:0000256" key="9">
    <source>
        <dbReference type="RuleBase" id="RU004169"/>
    </source>
</evidence>
<keyword evidence="7" id="KW-0963">Cytoplasm</keyword>
<evidence type="ECO:0000256" key="4">
    <source>
        <dbReference type="ARBA" id="ARBA00022793"/>
    </source>
</evidence>
<dbReference type="PANTHER" id="PTHR21091">
    <property type="entry name" value="METHYLTETRAHYDROFOLATE:HOMOCYSTEINE METHYLTRANSFERASE RELATED"/>
    <property type="match status" value="1"/>
</dbReference>
<sequence length="438" mass="46388">MLQSVGGAAEAAQRGAPFAGRAGVRPRIRGPGRRRPRHHGSRANAPPDGDARRRETMADMTDTATPIGGTPRPAVDLGSDAAARQVTGRAPVPAELADGPFLRACRRESVTHTPVWFMRQAGRSLPEYRKLREGIGMLDSCRRADLVTEITLQPIRRHHVDAAIFFSDIVVPLIAVGVGLDIVAGVGPVVDEPFGSAADLERLRPLEPDDVPYVTEAVGTLVGELGATPLIGFAGAPFTLASYLVEGGPSRTHARTKALMYGEPELWHALCDRLATISSAFLRVQIAAGASAVQLFDSWAGALSEADYRTYVQPHSARVLAEVGATGVPRIHFGVGTAELLPAMAEAGADVVGVDWRTPLATASSRVGPDRAVQGNLDPAVLLADERVVAEHVRRVLADGAAAPGHIFNLGHGVLPETDPGVLTRVVELVHEHSRREG</sequence>
<dbReference type="PANTHER" id="PTHR21091:SF169">
    <property type="entry name" value="UROPORPHYRINOGEN DECARBOXYLASE"/>
    <property type="match status" value="1"/>
</dbReference>
<feature type="binding site" evidence="7">
    <location>
        <position position="412"/>
    </location>
    <ligand>
        <name>substrate</name>
    </ligand>
</feature>
<protein>
    <recommendedName>
        <fullName evidence="3 7">Uroporphyrinogen decarboxylase</fullName>
        <shortName evidence="7">UPD</shortName>
        <shortName evidence="7">URO-D</shortName>
        <ecNumber evidence="3 7">4.1.1.37</ecNumber>
    </recommendedName>
</protein>
<dbReference type="Gene3D" id="3.20.20.210">
    <property type="match status" value="1"/>
</dbReference>
<evidence type="ECO:0000256" key="3">
    <source>
        <dbReference type="ARBA" id="ARBA00012288"/>
    </source>
</evidence>
<dbReference type="Proteomes" id="UP001500967">
    <property type="component" value="Unassembled WGS sequence"/>
</dbReference>
<evidence type="ECO:0000259" key="11">
    <source>
        <dbReference type="PROSITE" id="PS00906"/>
    </source>
</evidence>
<evidence type="ECO:0000313" key="13">
    <source>
        <dbReference type="EMBL" id="GAA0243862.1"/>
    </source>
</evidence>
<evidence type="ECO:0000256" key="5">
    <source>
        <dbReference type="ARBA" id="ARBA00023239"/>
    </source>
</evidence>
<feature type="domain" description="Uroporphyrinogen decarboxylase (URO-D)" evidence="12">
    <location>
        <begin position="231"/>
        <end position="247"/>
    </location>
</feature>
<dbReference type="PROSITE" id="PS00906">
    <property type="entry name" value="UROD_1"/>
    <property type="match status" value="1"/>
</dbReference>
<evidence type="ECO:0000256" key="6">
    <source>
        <dbReference type="ARBA" id="ARBA00023244"/>
    </source>
</evidence>
<dbReference type="EC" id="4.1.1.37" evidence="3 7"/>
<keyword evidence="14" id="KW-1185">Reference proteome</keyword>
<comment type="subunit">
    <text evidence="7">Homodimer.</text>
</comment>
<evidence type="ECO:0000259" key="12">
    <source>
        <dbReference type="PROSITE" id="PS00907"/>
    </source>
</evidence>
<evidence type="ECO:0000256" key="10">
    <source>
        <dbReference type="SAM" id="MobiDB-lite"/>
    </source>
</evidence>
<evidence type="ECO:0000256" key="2">
    <source>
        <dbReference type="ARBA" id="ARBA00009935"/>
    </source>
</evidence>
<feature type="site" description="Transition state stabilizer" evidence="7">
    <location>
        <position position="168"/>
    </location>
</feature>
<feature type="binding site" evidence="7">
    <location>
        <begin position="119"/>
        <end position="123"/>
    </location>
    <ligand>
        <name>substrate</name>
    </ligand>
</feature>
<feature type="region of interest" description="Disordered" evidence="10">
    <location>
        <begin position="1"/>
        <end position="53"/>
    </location>
</feature>
<feature type="binding site" evidence="7">
    <location>
        <position position="243"/>
    </location>
    <ligand>
        <name>substrate</name>
    </ligand>
</feature>
<comment type="similarity">
    <text evidence="2 7 9">Belongs to the uroporphyrinogen decarboxylase family.</text>
</comment>
<comment type="subcellular location">
    <subcellularLocation>
        <location evidence="7">Cytoplasm</location>
    </subcellularLocation>
</comment>
<evidence type="ECO:0000256" key="1">
    <source>
        <dbReference type="ARBA" id="ARBA00004804"/>
    </source>
</evidence>
<dbReference type="InterPro" id="IPR006361">
    <property type="entry name" value="Uroporphyrinogen_deCO2ase_HemE"/>
</dbReference>
<feature type="compositionally biased region" description="Basic residues" evidence="10">
    <location>
        <begin position="24"/>
        <end position="41"/>
    </location>
</feature>
<feature type="binding site" evidence="7">
    <location>
        <position position="298"/>
    </location>
    <ligand>
        <name>substrate</name>
    </ligand>
</feature>
<gene>
    <name evidence="7 13" type="primary">hemE</name>
    <name evidence="13" type="ORF">GCM10009539_31640</name>
</gene>
<comment type="function">
    <text evidence="7">Catalyzes the decarboxylation of four acetate groups of uroporphyrinogen-III to yield coproporphyrinogen-III.</text>
</comment>
<dbReference type="NCBIfam" id="TIGR01464">
    <property type="entry name" value="hemE"/>
    <property type="match status" value="1"/>
</dbReference>
<comment type="catalytic activity">
    <reaction evidence="7 8">
        <text>uroporphyrinogen III + 4 H(+) = coproporphyrinogen III + 4 CO2</text>
        <dbReference type="Rhea" id="RHEA:19865"/>
        <dbReference type="ChEBI" id="CHEBI:15378"/>
        <dbReference type="ChEBI" id="CHEBI:16526"/>
        <dbReference type="ChEBI" id="CHEBI:57308"/>
        <dbReference type="ChEBI" id="CHEBI:57309"/>
        <dbReference type="EC" id="4.1.1.37"/>
    </reaction>
</comment>
<evidence type="ECO:0000313" key="14">
    <source>
        <dbReference type="Proteomes" id="UP001500967"/>
    </source>
</evidence>
<dbReference type="InterPro" id="IPR038071">
    <property type="entry name" value="UROD/MetE-like_sf"/>
</dbReference>
<organism evidence="13 14">
    <name type="scientific">Cryptosporangium japonicum</name>
    <dbReference type="NCBI Taxonomy" id="80872"/>
    <lineage>
        <taxon>Bacteria</taxon>
        <taxon>Bacillati</taxon>
        <taxon>Actinomycetota</taxon>
        <taxon>Actinomycetes</taxon>
        <taxon>Cryptosporangiales</taxon>
        <taxon>Cryptosporangiaceae</taxon>
        <taxon>Cryptosporangium</taxon>
    </lineage>
</organism>
<evidence type="ECO:0000256" key="7">
    <source>
        <dbReference type="HAMAP-Rule" id="MF_00218"/>
    </source>
</evidence>
<comment type="caution">
    <text evidence="13">The sequence shown here is derived from an EMBL/GenBank/DDBJ whole genome shotgun (WGS) entry which is preliminary data.</text>
</comment>
<name>A0ABP3DV85_9ACTN</name>
<dbReference type="CDD" id="cd00717">
    <property type="entry name" value="URO-D"/>
    <property type="match status" value="1"/>
</dbReference>
<reference evidence="14" key="1">
    <citation type="journal article" date="2019" name="Int. J. Syst. Evol. Microbiol.">
        <title>The Global Catalogue of Microorganisms (GCM) 10K type strain sequencing project: providing services to taxonomists for standard genome sequencing and annotation.</title>
        <authorList>
            <consortium name="The Broad Institute Genomics Platform"/>
            <consortium name="The Broad Institute Genome Sequencing Center for Infectious Disease"/>
            <person name="Wu L."/>
            <person name="Ma J."/>
        </authorList>
    </citation>
    <scope>NUCLEOTIDE SEQUENCE [LARGE SCALE GENOMIC DNA]</scope>
    <source>
        <strain evidence="14">JCM 10425</strain>
    </source>
</reference>
<dbReference type="InterPro" id="IPR000257">
    <property type="entry name" value="Uroporphyrinogen_deCOase"/>
</dbReference>
<dbReference type="PROSITE" id="PS00907">
    <property type="entry name" value="UROD_2"/>
    <property type="match status" value="1"/>
</dbReference>
<keyword evidence="4 7" id="KW-0210">Decarboxylase</keyword>
<dbReference type="HAMAP" id="MF_00218">
    <property type="entry name" value="URO_D"/>
    <property type="match status" value="1"/>
</dbReference>
<keyword evidence="5 7" id="KW-0456">Lyase</keyword>
<feature type="domain" description="Uroporphyrinogen decarboxylase (URO-D)" evidence="11">
    <location>
        <begin position="114"/>
        <end position="123"/>
    </location>
</feature>
<dbReference type="SUPFAM" id="SSF51726">
    <property type="entry name" value="UROD/MetE-like"/>
    <property type="match status" value="1"/>
</dbReference>